<proteinExistence type="predicted"/>
<evidence type="ECO:0000313" key="3">
    <source>
        <dbReference type="Proteomes" id="UP000077266"/>
    </source>
</evidence>
<dbReference type="GO" id="GO:0005524">
    <property type="term" value="F:ATP binding"/>
    <property type="evidence" value="ECO:0007669"/>
    <property type="project" value="InterPro"/>
</dbReference>
<keyword evidence="3" id="KW-1185">Reference proteome</keyword>
<dbReference type="PROSITE" id="PS50011">
    <property type="entry name" value="PROTEIN_KINASE_DOM"/>
    <property type="match status" value="1"/>
</dbReference>
<evidence type="ECO:0000313" key="2">
    <source>
        <dbReference type="EMBL" id="KZV96108.1"/>
    </source>
</evidence>
<gene>
    <name evidence="2" type="ORF">EXIGLDRAFT_733932</name>
</gene>
<dbReference type="SUPFAM" id="SSF56112">
    <property type="entry name" value="Protein kinase-like (PK-like)"/>
    <property type="match status" value="1"/>
</dbReference>
<dbReference type="InterPro" id="IPR000719">
    <property type="entry name" value="Prot_kinase_dom"/>
</dbReference>
<dbReference type="Proteomes" id="UP000077266">
    <property type="component" value="Unassembled WGS sequence"/>
</dbReference>
<dbReference type="AlphaFoldDB" id="A0A165KBZ8"/>
<sequence>MAAAAPVDVALDGHLQSHRVKPPTNDSLVTGSSPFDPAVLAKWPLPTSVYPPFCSSLLWDEFGEREIHVMYESMMDNVDTGVRERTVLYSTLSPPGLFVAVDGGPFHDPPHAAGEPYDPQSTWPLYDPSWLRISPDDLDDETTYTKHPLPYSDAHNFILEIETQEFFRHQSTTHPNMPVYLGCEVDRGWVVGVVLRRYPRTLRDAVENGVQVDIPGIMAQLEDVVKYLHSLGVVHNDINPSNIMLTDDLRPILIDYDTCLFEGDPLIDKSGTPGFNEDGTWTTSEFANDEHGLRCVAAWLETQSRRDSQ</sequence>
<name>A0A165KBZ8_EXIGL</name>
<reference evidence="2 3" key="1">
    <citation type="journal article" date="2016" name="Mol. Biol. Evol.">
        <title>Comparative Genomics of Early-Diverging Mushroom-Forming Fungi Provides Insights into the Origins of Lignocellulose Decay Capabilities.</title>
        <authorList>
            <person name="Nagy L.G."/>
            <person name="Riley R."/>
            <person name="Tritt A."/>
            <person name="Adam C."/>
            <person name="Daum C."/>
            <person name="Floudas D."/>
            <person name="Sun H."/>
            <person name="Yadav J.S."/>
            <person name="Pangilinan J."/>
            <person name="Larsson K.H."/>
            <person name="Matsuura K."/>
            <person name="Barry K."/>
            <person name="Labutti K."/>
            <person name="Kuo R."/>
            <person name="Ohm R.A."/>
            <person name="Bhattacharya S.S."/>
            <person name="Shirouzu T."/>
            <person name="Yoshinaga Y."/>
            <person name="Martin F.M."/>
            <person name="Grigoriev I.V."/>
            <person name="Hibbett D.S."/>
        </authorList>
    </citation>
    <scope>NUCLEOTIDE SEQUENCE [LARGE SCALE GENOMIC DNA]</scope>
    <source>
        <strain evidence="2 3">HHB12029</strain>
    </source>
</reference>
<dbReference type="InterPro" id="IPR011009">
    <property type="entry name" value="Kinase-like_dom_sf"/>
</dbReference>
<evidence type="ECO:0000259" key="1">
    <source>
        <dbReference type="PROSITE" id="PS50011"/>
    </source>
</evidence>
<dbReference type="STRING" id="1314781.A0A165KBZ8"/>
<dbReference type="EMBL" id="KV425947">
    <property type="protein sequence ID" value="KZV96108.1"/>
    <property type="molecule type" value="Genomic_DNA"/>
</dbReference>
<protein>
    <recommendedName>
        <fullName evidence="1">Protein kinase domain-containing protein</fullName>
    </recommendedName>
</protein>
<dbReference type="InParanoid" id="A0A165KBZ8"/>
<accession>A0A165KBZ8</accession>
<dbReference type="GO" id="GO:0004672">
    <property type="term" value="F:protein kinase activity"/>
    <property type="evidence" value="ECO:0007669"/>
    <property type="project" value="InterPro"/>
</dbReference>
<organism evidence="2 3">
    <name type="scientific">Exidia glandulosa HHB12029</name>
    <dbReference type="NCBI Taxonomy" id="1314781"/>
    <lineage>
        <taxon>Eukaryota</taxon>
        <taxon>Fungi</taxon>
        <taxon>Dikarya</taxon>
        <taxon>Basidiomycota</taxon>
        <taxon>Agaricomycotina</taxon>
        <taxon>Agaricomycetes</taxon>
        <taxon>Auriculariales</taxon>
        <taxon>Exidiaceae</taxon>
        <taxon>Exidia</taxon>
    </lineage>
</organism>
<dbReference type="Gene3D" id="1.10.510.10">
    <property type="entry name" value="Transferase(Phosphotransferase) domain 1"/>
    <property type="match status" value="1"/>
</dbReference>
<feature type="domain" description="Protein kinase" evidence="1">
    <location>
        <begin position="72"/>
        <end position="309"/>
    </location>
</feature>
<dbReference type="OrthoDB" id="4062651at2759"/>